<dbReference type="SUPFAM" id="SSF46785">
    <property type="entry name" value="Winged helix' DNA-binding domain"/>
    <property type="match status" value="1"/>
</dbReference>
<dbReference type="InterPro" id="IPR036390">
    <property type="entry name" value="WH_DNA-bd_sf"/>
</dbReference>
<feature type="domain" description="HTH gntR-type" evidence="4">
    <location>
        <begin position="8"/>
        <end position="75"/>
    </location>
</feature>
<dbReference type="SMART" id="SM00895">
    <property type="entry name" value="FCD"/>
    <property type="match status" value="1"/>
</dbReference>
<keyword evidence="1" id="KW-0805">Transcription regulation</keyword>
<dbReference type="SUPFAM" id="SSF48008">
    <property type="entry name" value="GntR ligand-binding domain-like"/>
    <property type="match status" value="1"/>
</dbReference>
<comment type="caution">
    <text evidence="5">The sequence shown here is derived from an EMBL/GenBank/DDBJ whole genome shotgun (WGS) entry which is preliminary data.</text>
</comment>
<dbReference type="PROSITE" id="PS50949">
    <property type="entry name" value="HTH_GNTR"/>
    <property type="match status" value="1"/>
</dbReference>
<evidence type="ECO:0000313" key="5">
    <source>
        <dbReference type="EMBL" id="GAA3706105.1"/>
    </source>
</evidence>
<dbReference type="Pfam" id="PF07729">
    <property type="entry name" value="FCD"/>
    <property type="match status" value="1"/>
</dbReference>
<evidence type="ECO:0000256" key="1">
    <source>
        <dbReference type="ARBA" id="ARBA00023015"/>
    </source>
</evidence>
<gene>
    <name evidence="5" type="ORF">GCM10022377_19840</name>
</gene>
<dbReference type="PANTHER" id="PTHR43537:SF44">
    <property type="entry name" value="GNTR FAMILY REGULATORY PROTEIN"/>
    <property type="match status" value="1"/>
</dbReference>
<protein>
    <submittedName>
        <fullName evidence="5">FCD domain-containing protein</fullName>
    </submittedName>
</protein>
<dbReference type="Pfam" id="PF00392">
    <property type="entry name" value="GntR"/>
    <property type="match status" value="1"/>
</dbReference>
<reference evidence="6" key="1">
    <citation type="journal article" date="2019" name="Int. J. Syst. Evol. Microbiol.">
        <title>The Global Catalogue of Microorganisms (GCM) 10K type strain sequencing project: providing services to taxonomists for standard genome sequencing and annotation.</title>
        <authorList>
            <consortium name="The Broad Institute Genomics Platform"/>
            <consortium name="The Broad Institute Genome Sequencing Center for Infectious Disease"/>
            <person name="Wu L."/>
            <person name="Ma J."/>
        </authorList>
    </citation>
    <scope>NUCLEOTIDE SEQUENCE [LARGE SCALE GENOMIC DNA]</scope>
    <source>
        <strain evidence="6">JCM 16961</strain>
    </source>
</reference>
<dbReference type="InterPro" id="IPR036388">
    <property type="entry name" value="WH-like_DNA-bd_sf"/>
</dbReference>
<dbReference type="EMBL" id="BAABCJ010000005">
    <property type="protein sequence ID" value="GAA3706105.1"/>
    <property type="molecule type" value="Genomic_DNA"/>
</dbReference>
<name>A0ABP7DLK8_9MICC</name>
<evidence type="ECO:0000259" key="4">
    <source>
        <dbReference type="PROSITE" id="PS50949"/>
    </source>
</evidence>
<accession>A0ABP7DLK8</accession>
<dbReference type="PANTHER" id="PTHR43537">
    <property type="entry name" value="TRANSCRIPTIONAL REGULATOR, GNTR FAMILY"/>
    <property type="match status" value="1"/>
</dbReference>
<proteinExistence type="predicted"/>
<sequence>MPLDDAADLLQHPIIEVLGQEIVDGVHAPGARLTLESLQDRFGVSRTVARDCMRVLESLRMVYSRRRVGLVVREPANWTKYDRRVIRWRLSGPGRERQYAELTELRIAVEPLAAAGAAVRASAEVRHELQDLARQLRVLGESGRLEEFLAVDIAFHQLLLEASGNSMFAELTGVIAEVLAGRTHQGLMPLQPQPEALAEHEAVADAVGRRDRAGAETHMRWLVDEVRRALADDLPPH</sequence>
<keyword evidence="2" id="KW-0238">DNA-binding</keyword>
<dbReference type="Proteomes" id="UP001501536">
    <property type="component" value="Unassembled WGS sequence"/>
</dbReference>
<evidence type="ECO:0000256" key="3">
    <source>
        <dbReference type="ARBA" id="ARBA00023163"/>
    </source>
</evidence>
<dbReference type="Gene3D" id="1.20.120.530">
    <property type="entry name" value="GntR ligand-binding domain-like"/>
    <property type="match status" value="1"/>
</dbReference>
<organism evidence="5 6">
    <name type="scientific">Zhihengliuella alba</name>
    <dbReference type="NCBI Taxonomy" id="547018"/>
    <lineage>
        <taxon>Bacteria</taxon>
        <taxon>Bacillati</taxon>
        <taxon>Actinomycetota</taxon>
        <taxon>Actinomycetes</taxon>
        <taxon>Micrococcales</taxon>
        <taxon>Micrococcaceae</taxon>
        <taxon>Zhihengliuella</taxon>
    </lineage>
</organism>
<keyword evidence="3" id="KW-0804">Transcription</keyword>
<evidence type="ECO:0000256" key="2">
    <source>
        <dbReference type="ARBA" id="ARBA00023125"/>
    </source>
</evidence>
<dbReference type="InterPro" id="IPR000524">
    <property type="entry name" value="Tscrpt_reg_HTH_GntR"/>
</dbReference>
<evidence type="ECO:0000313" key="6">
    <source>
        <dbReference type="Proteomes" id="UP001501536"/>
    </source>
</evidence>
<dbReference type="RefSeq" id="WP_344883773.1">
    <property type="nucleotide sequence ID" value="NZ_BAABCJ010000005.1"/>
</dbReference>
<dbReference type="InterPro" id="IPR008920">
    <property type="entry name" value="TF_FadR/GntR_C"/>
</dbReference>
<dbReference type="SMART" id="SM00345">
    <property type="entry name" value="HTH_GNTR"/>
    <property type="match status" value="1"/>
</dbReference>
<dbReference type="Gene3D" id="1.10.10.10">
    <property type="entry name" value="Winged helix-like DNA-binding domain superfamily/Winged helix DNA-binding domain"/>
    <property type="match status" value="1"/>
</dbReference>
<dbReference type="InterPro" id="IPR011711">
    <property type="entry name" value="GntR_C"/>
</dbReference>
<keyword evidence="6" id="KW-1185">Reference proteome</keyword>